<gene>
    <name evidence="1" type="ORF">GBL_2252</name>
</gene>
<sequence>MRNVLRISFGMTTLPKSSMRRTIPVAFMPCIPSLSSRI</sequence>
<evidence type="ECO:0000313" key="1">
    <source>
        <dbReference type="EMBL" id="GAD14035.1"/>
    </source>
</evidence>
<proteinExistence type="predicted"/>
<protein>
    <submittedName>
        <fullName evidence="1">Uncharacterized protein</fullName>
    </submittedName>
</protein>
<dbReference type="AlphaFoldDB" id="U2X555"/>
<dbReference type="EMBL" id="BASG01000022">
    <property type="protein sequence ID" value="GAD14035.1"/>
    <property type="molecule type" value="Genomic_DNA"/>
</dbReference>
<organism evidence="1 2">
    <name type="scientific">Geobacillus kaustophilus GBlys</name>
    <dbReference type="NCBI Taxonomy" id="1337888"/>
    <lineage>
        <taxon>Bacteria</taxon>
        <taxon>Bacillati</taxon>
        <taxon>Bacillota</taxon>
        <taxon>Bacilli</taxon>
        <taxon>Bacillales</taxon>
        <taxon>Anoxybacillaceae</taxon>
        <taxon>Geobacillus</taxon>
        <taxon>Geobacillus thermoleovorans group</taxon>
    </lineage>
</organism>
<comment type="caution">
    <text evidence="1">The sequence shown here is derived from an EMBL/GenBank/DDBJ whole genome shotgun (WGS) entry which is preliminary data.</text>
</comment>
<reference evidence="2" key="1">
    <citation type="journal article" date="2013" name="Genome">
        <title>Draft Genome Sequence of Geobacillus kaustophilus GBlys, a Lysogenic Strain with Bacteriophage phiOH2.</title>
        <authorList>
            <person name="Doi K."/>
            <person name="Mori K."/>
            <person name="Martono H."/>
            <person name="Nagayoshi Y."/>
            <person name="Fujino Y."/>
            <person name="Tashiro K."/>
            <person name="Kuhara S."/>
            <person name="Ohshima T."/>
        </authorList>
    </citation>
    <scope>NUCLEOTIDE SEQUENCE [LARGE SCALE GENOMIC DNA]</scope>
    <source>
        <strain evidence="2">GBlys</strain>
    </source>
</reference>
<evidence type="ECO:0000313" key="2">
    <source>
        <dbReference type="Proteomes" id="UP000016424"/>
    </source>
</evidence>
<accession>U2X555</accession>
<dbReference type="Proteomes" id="UP000016424">
    <property type="component" value="Unassembled WGS sequence"/>
</dbReference>
<name>U2X555_GEOKU</name>